<keyword evidence="3" id="KW-1185">Reference proteome</keyword>
<feature type="region of interest" description="Disordered" evidence="1">
    <location>
        <begin position="33"/>
        <end position="60"/>
    </location>
</feature>
<dbReference type="EMBL" id="BQKI01000074">
    <property type="protein sequence ID" value="GJN19682.1"/>
    <property type="molecule type" value="Genomic_DNA"/>
</dbReference>
<comment type="caution">
    <text evidence="2">The sequence shown here is derived from an EMBL/GenBank/DDBJ whole genome shotgun (WGS) entry which is preliminary data.</text>
</comment>
<dbReference type="AlphaFoldDB" id="A0AAV5EA80"/>
<sequence>MLGFAGGGHGCVEIILVSRAAAASADSCWRGAGAGAGERGRRWGGHMGPRGTARRGRAREPMPCGLDLICSGEGRR</sequence>
<organism evidence="2 3">
    <name type="scientific">Eleusine coracana subsp. coracana</name>
    <dbReference type="NCBI Taxonomy" id="191504"/>
    <lineage>
        <taxon>Eukaryota</taxon>
        <taxon>Viridiplantae</taxon>
        <taxon>Streptophyta</taxon>
        <taxon>Embryophyta</taxon>
        <taxon>Tracheophyta</taxon>
        <taxon>Spermatophyta</taxon>
        <taxon>Magnoliopsida</taxon>
        <taxon>Liliopsida</taxon>
        <taxon>Poales</taxon>
        <taxon>Poaceae</taxon>
        <taxon>PACMAD clade</taxon>
        <taxon>Chloridoideae</taxon>
        <taxon>Cynodonteae</taxon>
        <taxon>Eleusininae</taxon>
        <taxon>Eleusine</taxon>
    </lineage>
</organism>
<name>A0AAV5EA80_ELECO</name>
<protein>
    <submittedName>
        <fullName evidence="2">Uncharacterized protein</fullName>
    </submittedName>
</protein>
<reference evidence="2" key="1">
    <citation type="journal article" date="2018" name="DNA Res.">
        <title>Multiple hybrid de novo genome assembly of finger millet, an orphan allotetraploid crop.</title>
        <authorList>
            <person name="Hatakeyama M."/>
            <person name="Aluri S."/>
            <person name="Balachadran M.T."/>
            <person name="Sivarajan S.R."/>
            <person name="Patrignani A."/>
            <person name="Gruter S."/>
            <person name="Poveda L."/>
            <person name="Shimizu-Inatsugi R."/>
            <person name="Baeten J."/>
            <person name="Francoijs K.J."/>
            <person name="Nataraja K.N."/>
            <person name="Reddy Y.A.N."/>
            <person name="Phadnis S."/>
            <person name="Ravikumar R.L."/>
            <person name="Schlapbach R."/>
            <person name="Sreeman S.M."/>
            <person name="Shimizu K.K."/>
        </authorList>
    </citation>
    <scope>NUCLEOTIDE SEQUENCE</scope>
</reference>
<accession>A0AAV5EA80</accession>
<gene>
    <name evidence="2" type="primary">gb06983</name>
    <name evidence="2" type="ORF">PR202_gb06983</name>
</gene>
<evidence type="ECO:0000313" key="3">
    <source>
        <dbReference type="Proteomes" id="UP001054889"/>
    </source>
</evidence>
<reference evidence="2" key="2">
    <citation type="submission" date="2021-12" db="EMBL/GenBank/DDBJ databases">
        <title>Resequencing data analysis of finger millet.</title>
        <authorList>
            <person name="Hatakeyama M."/>
            <person name="Aluri S."/>
            <person name="Balachadran M.T."/>
            <person name="Sivarajan S.R."/>
            <person name="Poveda L."/>
            <person name="Shimizu-Inatsugi R."/>
            <person name="Schlapbach R."/>
            <person name="Sreeman S.M."/>
            <person name="Shimizu K.K."/>
        </authorList>
    </citation>
    <scope>NUCLEOTIDE SEQUENCE</scope>
</reference>
<dbReference type="Proteomes" id="UP001054889">
    <property type="component" value="Unassembled WGS sequence"/>
</dbReference>
<proteinExistence type="predicted"/>
<evidence type="ECO:0000313" key="2">
    <source>
        <dbReference type="EMBL" id="GJN19682.1"/>
    </source>
</evidence>
<evidence type="ECO:0000256" key="1">
    <source>
        <dbReference type="SAM" id="MobiDB-lite"/>
    </source>
</evidence>